<evidence type="ECO:0000256" key="6">
    <source>
        <dbReference type="SAM" id="Phobius"/>
    </source>
</evidence>
<feature type="transmembrane region" description="Helical" evidence="6">
    <location>
        <begin position="260"/>
        <end position="280"/>
    </location>
</feature>
<dbReference type="AlphaFoldDB" id="A0A916N8D2"/>
<evidence type="ECO:0000256" key="1">
    <source>
        <dbReference type="ARBA" id="ARBA00004370"/>
    </source>
</evidence>
<feature type="transmembrane region" description="Helical" evidence="6">
    <location>
        <begin position="100"/>
        <end position="118"/>
    </location>
</feature>
<evidence type="ECO:0000313" key="10">
    <source>
        <dbReference type="Proteomes" id="UP000742786"/>
    </source>
</evidence>
<dbReference type="GO" id="GO:0007165">
    <property type="term" value="P:signal transduction"/>
    <property type="evidence" value="ECO:0007669"/>
    <property type="project" value="UniProtKB-KW"/>
</dbReference>
<dbReference type="PANTHER" id="PTHR32089">
    <property type="entry name" value="METHYL-ACCEPTING CHEMOTAXIS PROTEIN MCPB"/>
    <property type="match status" value="1"/>
</dbReference>
<dbReference type="SMART" id="SM00304">
    <property type="entry name" value="HAMP"/>
    <property type="match status" value="1"/>
</dbReference>
<dbReference type="EMBL" id="CAJQUM010000001">
    <property type="protein sequence ID" value="CAG4882456.1"/>
    <property type="molecule type" value="Genomic_DNA"/>
</dbReference>
<evidence type="ECO:0000259" key="8">
    <source>
        <dbReference type="PROSITE" id="PS50885"/>
    </source>
</evidence>
<dbReference type="CDD" id="cd11386">
    <property type="entry name" value="MCP_signal"/>
    <property type="match status" value="1"/>
</dbReference>
<feature type="domain" description="HAMP" evidence="8">
    <location>
        <begin position="282"/>
        <end position="334"/>
    </location>
</feature>
<dbReference type="GO" id="GO:0016020">
    <property type="term" value="C:membrane"/>
    <property type="evidence" value="ECO:0007669"/>
    <property type="project" value="UniProtKB-SubCell"/>
</dbReference>
<dbReference type="Gene3D" id="1.10.287.950">
    <property type="entry name" value="Methyl-accepting chemotaxis protein"/>
    <property type="match status" value="1"/>
</dbReference>
<name>A0A916N8D2_9PROT</name>
<gene>
    <name evidence="9" type="ORF">GTOL_10338</name>
</gene>
<dbReference type="InterPro" id="IPR003660">
    <property type="entry name" value="HAMP_dom"/>
</dbReference>
<dbReference type="PANTHER" id="PTHR32089:SF112">
    <property type="entry name" value="LYSOZYME-LIKE PROTEIN-RELATED"/>
    <property type="match status" value="1"/>
</dbReference>
<keyword evidence="2 4" id="KW-0807">Transducer</keyword>
<protein>
    <recommendedName>
        <fullName evidence="11">Methyl-accepting chemotaxis protein</fullName>
    </recommendedName>
</protein>
<dbReference type="PROSITE" id="PS50111">
    <property type="entry name" value="CHEMOTAXIS_TRANSDUC_2"/>
    <property type="match status" value="1"/>
</dbReference>
<sequence length="611" mass="64723">MKIDNSIKSLASNGMAGSRTAGKAGAGGNKTPQVDSVNVQLSSLSEQVQTVSTSDGAIDTAQIAEIKSPKLQHSMILRSVLGDNMVSNISAGGWTLRKRFSIALGTIAVVIVTSLYGVRLMGKAANFHFHERNHMEFALRIDAALANVENEVNNAGNTRIENISDQLKQTRQTAVDADNETFGFEQLLFRALGFGPLVDLPQKDIRDVDGMEKIIAAFPAKTGAMPKELAVQLRPGMNAVLENSELFAPLTSAAARFIKITVSILSVISAAILMATIISLRQRTLQPLTTAIVAAQRVASGDLTEEIEARSNDEAGMLMSALGTMVTALRELVKEINSGANDVVTNAEQISVASREVSLAAEQQADATSAMAAAIEELTVSSNHISESASETEQDSLAAMTEAGEGSQRVEQATVAIQKIATTVAEASRQIHELEDRTMQVTSIANVIKNIAGQTNLLALNAAIEAARAGEQGRGFAVVADEVRKLAERTSSATIEIEQMIVGIQKDTIGAVSAMNSALPEVEQGVELAGSVSDSLRTIEAGAGRTLGRVREVADATREQSVASTSIAQRVETIAQMVEETSLTIRGTAETANQLEFIAQGLKSKVGRFRV</sequence>
<keyword evidence="10" id="KW-1185">Reference proteome</keyword>
<feature type="region of interest" description="Disordered" evidence="5">
    <location>
        <begin position="383"/>
        <end position="406"/>
    </location>
</feature>
<evidence type="ECO:0000256" key="5">
    <source>
        <dbReference type="SAM" id="MobiDB-lite"/>
    </source>
</evidence>
<dbReference type="InterPro" id="IPR004090">
    <property type="entry name" value="Chemotax_Me-accpt_rcpt"/>
</dbReference>
<keyword evidence="6" id="KW-1133">Transmembrane helix</keyword>
<evidence type="ECO:0008006" key="11">
    <source>
        <dbReference type="Google" id="ProtNLM"/>
    </source>
</evidence>
<comment type="caution">
    <text evidence="9">The sequence shown here is derived from an EMBL/GenBank/DDBJ whole genome shotgun (WGS) entry which is preliminary data.</text>
</comment>
<dbReference type="CDD" id="cd06225">
    <property type="entry name" value="HAMP"/>
    <property type="match status" value="1"/>
</dbReference>
<keyword evidence="6" id="KW-0812">Transmembrane</keyword>
<evidence type="ECO:0000256" key="2">
    <source>
        <dbReference type="ARBA" id="ARBA00023224"/>
    </source>
</evidence>
<evidence type="ECO:0000256" key="3">
    <source>
        <dbReference type="ARBA" id="ARBA00029447"/>
    </source>
</evidence>
<feature type="domain" description="Methyl-accepting transducer" evidence="7">
    <location>
        <begin position="339"/>
        <end position="575"/>
    </location>
</feature>
<dbReference type="InterPro" id="IPR004089">
    <property type="entry name" value="MCPsignal_dom"/>
</dbReference>
<dbReference type="Proteomes" id="UP000742786">
    <property type="component" value="Unassembled WGS sequence"/>
</dbReference>
<dbReference type="SMART" id="SM00283">
    <property type="entry name" value="MA"/>
    <property type="match status" value="1"/>
</dbReference>
<keyword evidence="6" id="KW-0472">Membrane</keyword>
<dbReference type="FunFam" id="1.10.287.950:FF:000001">
    <property type="entry name" value="Methyl-accepting chemotaxis sensory transducer"/>
    <property type="match status" value="1"/>
</dbReference>
<dbReference type="PROSITE" id="PS50885">
    <property type="entry name" value="HAMP"/>
    <property type="match status" value="1"/>
</dbReference>
<evidence type="ECO:0000313" key="9">
    <source>
        <dbReference type="EMBL" id="CAG4882456.1"/>
    </source>
</evidence>
<dbReference type="GO" id="GO:0006935">
    <property type="term" value="P:chemotaxis"/>
    <property type="evidence" value="ECO:0007669"/>
    <property type="project" value="InterPro"/>
</dbReference>
<evidence type="ECO:0000259" key="7">
    <source>
        <dbReference type="PROSITE" id="PS50111"/>
    </source>
</evidence>
<dbReference type="SUPFAM" id="SSF58104">
    <property type="entry name" value="Methyl-accepting chemotaxis protein (MCP) signaling domain"/>
    <property type="match status" value="1"/>
</dbReference>
<reference evidence="9" key="1">
    <citation type="submission" date="2021-04" db="EMBL/GenBank/DDBJ databases">
        <authorList>
            <person name="Hornung B."/>
        </authorList>
    </citation>
    <scope>NUCLEOTIDE SEQUENCE</scope>
    <source>
        <strain evidence="9">G5G6</strain>
    </source>
</reference>
<dbReference type="Pfam" id="PF00672">
    <property type="entry name" value="HAMP"/>
    <property type="match status" value="1"/>
</dbReference>
<dbReference type="Pfam" id="PF00015">
    <property type="entry name" value="MCPsignal"/>
    <property type="match status" value="1"/>
</dbReference>
<comment type="similarity">
    <text evidence="3">Belongs to the methyl-accepting chemotaxis (MCP) protein family.</text>
</comment>
<organism evidence="9 10">
    <name type="scientific">Georgfuchsia toluolica</name>
    <dbReference type="NCBI Taxonomy" id="424218"/>
    <lineage>
        <taxon>Bacteria</taxon>
        <taxon>Pseudomonadati</taxon>
        <taxon>Pseudomonadota</taxon>
        <taxon>Betaproteobacteria</taxon>
        <taxon>Nitrosomonadales</taxon>
        <taxon>Sterolibacteriaceae</taxon>
        <taxon>Georgfuchsia</taxon>
    </lineage>
</organism>
<comment type="subcellular location">
    <subcellularLocation>
        <location evidence="1">Membrane</location>
    </subcellularLocation>
</comment>
<dbReference type="PRINTS" id="PR00260">
    <property type="entry name" value="CHEMTRNSDUCR"/>
</dbReference>
<dbReference type="GO" id="GO:0004888">
    <property type="term" value="F:transmembrane signaling receptor activity"/>
    <property type="evidence" value="ECO:0007669"/>
    <property type="project" value="InterPro"/>
</dbReference>
<accession>A0A916N8D2</accession>
<evidence type="ECO:0000256" key="4">
    <source>
        <dbReference type="PROSITE-ProRule" id="PRU00284"/>
    </source>
</evidence>
<proteinExistence type="inferred from homology"/>
<dbReference type="RefSeq" id="WP_220634527.1">
    <property type="nucleotide sequence ID" value="NZ_CAJQUM010000001.1"/>
</dbReference>